<dbReference type="InterPro" id="IPR004089">
    <property type="entry name" value="MCPsignal_dom"/>
</dbReference>
<comment type="caution">
    <text evidence="6">The sequence shown here is derived from an EMBL/GenBank/DDBJ whole genome shotgun (WGS) entry which is preliminary data.</text>
</comment>
<name>A0ABQ6A3Y5_9GAMM</name>
<dbReference type="SMART" id="SM00283">
    <property type="entry name" value="MA"/>
    <property type="match status" value="1"/>
</dbReference>
<evidence type="ECO:0000259" key="5">
    <source>
        <dbReference type="PROSITE" id="PS50111"/>
    </source>
</evidence>
<evidence type="ECO:0000313" key="6">
    <source>
        <dbReference type="EMBL" id="GLR64805.1"/>
    </source>
</evidence>
<comment type="subcellular location">
    <subcellularLocation>
        <location evidence="1">Membrane</location>
    </subcellularLocation>
</comment>
<accession>A0ABQ6A3Y5</accession>
<dbReference type="EMBL" id="BSOR01000039">
    <property type="protein sequence ID" value="GLR64805.1"/>
    <property type="molecule type" value="Genomic_DNA"/>
</dbReference>
<protein>
    <recommendedName>
        <fullName evidence="5">Methyl-accepting transducer domain-containing protein</fullName>
    </recommendedName>
</protein>
<keyword evidence="4" id="KW-0472">Membrane</keyword>
<keyword evidence="4" id="KW-1133">Transmembrane helix</keyword>
<gene>
    <name evidence="6" type="primary">cetA</name>
    <name evidence="6" type="ORF">GCM10007878_22430</name>
</gene>
<evidence type="ECO:0000313" key="7">
    <source>
        <dbReference type="Proteomes" id="UP001156682"/>
    </source>
</evidence>
<dbReference type="RefSeq" id="WP_027850580.1">
    <property type="nucleotide sequence ID" value="NZ_BSOR01000039.1"/>
</dbReference>
<dbReference type="Pfam" id="PF00015">
    <property type="entry name" value="MCPsignal"/>
    <property type="match status" value="1"/>
</dbReference>
<evidence type="ECO:0000256" key="4">
    <source>
        <dbReference type="SAM" id="Phobius"/>
    </source>
</evidence>
<evidence type="ECO:0000256" key="2">
    <source>
        <dbReference type="ARBA" id="ARBA00023224"/>
    </source>
</evidence>
<proteinExistence type="predicted"/>
<feature type="transmembrane region" description="Helical" evidence="4">
    <location>
        <begin position="45"/>
        <end position="63"/>
    </location>
</feature>
<evidence type="ECO:0000256" key="1">
    <source>
        <dbReference type="ARBA" id="ARBA00004370"/>
    </source>
</evidence>
<keyword evidence="2 3" id="KW-0807">Transducer</keyword>
<feature type="domain" description="Methyl-accepting transducer" evidence="5">
    <location>
        <begin position="160"/>
        <end position="410"/>
    </location>
</feature>
<keyword evidence="7" id="KW-1185">Reference proteome</keyword>
<organism evidence="6 7">
    <name type="scientific">Marinospirillum insulare</name>
    <dbReference type="NCBI Taxonomy" id="217169"/>
    <lineage>
        <taxon>Bacteria</taxon>
        <taxon>Pseudomonadati</taxon>
        <taxon>Pseudomonadota</taxon>
        <taxon>Gammaproteobacteria</taxon>
        <taxon>Oceanospirillales</taxon>
        <taxon>Oceanospirillaceae</taxon>
        <taxon>Marinospirillum</taxon>
    </lineage>
</organism>
<dbReference type="Proteomes" id="UP001156682">
    <property type="component" value="Unassembled WGS sequence"/>
</dbReference>
<dbReference type="Gene3D" id="1.10.287.950">
    <property type="entry name" value="Methyl-accepting chemotaxis protein"/>
    <property type="match status" value="1"/>
</dbReference>
<evidence type="ECO:0000256" key="3">
    <source>
        <dbReference type="PROSITE-ProRule" id="PRU00284"/>
    </source>
</evidence>
<dbReference type="PROSITE" id="PS50111">
    <property type="entry name" value="CHEMOTAXIS_TRANSDUC_2"/>
    <property type="match status" value="1"/>
</dbReference>
<sequence>MFQAAKSPHVSKGIPFLGSKFLIVCIIFNFLTLVTALAAYFSSSWVWIVVPSVLALLFTVYVARYSHKPLMTLSLIYSALQKARVGEMHHRITRTKGLGEVGQVSWDLNDFLDLIETYFKEVNSAFAAVAEKNYSRKAMPKGLPGEFALSLKSVNQSIQAMQENETFTEQNRLATQLHKLNTHNLRENLQLSQQDLKEISELMNSIAWSSEKNTENALTSQASAAKLGGLLQKITASVILVGNTVEELNQQSEAVTSTLQAITDISDQTSLLALNASIEAARAGEQGRGFAVVADEVKQLSNKTKEAALSIGATLQGFNEQVGTSLEGARESKELAEQIMSEVEGFQQRFAEVAEDASQTLLQVEYIKDLSFASLLKVDHVINKQRNYATFNQSENLTAQTAEAVTSRLHKWLNQSLENNSSSLYGLEQLKENHSLMQQKVAEATALYHQSSAIKHEQLVAIMSEAENLSQDLLKGLSNLVHQRYNKQKLTS</sequence>
<dbReference type="SUPFAM" id="SSF58104">
    <property type="entry name" value="Methyl-accepting chemotaxis protein (MCP) signaling domain"/>
    <property type="match status" value="1"/>
</dbReference>
<feature type="transmembrane region" description="Helical" evidence="4">
    <location>
        <begin position="21"/>
        <end position="39"/>
    </location>
</feature>
<keyword evidence="4" id="KW-0812">Transmembrane</keyword>
<dbReference type="PANTHER" id="PTHR32089">
    <property type="entry name" value="METHYL-ACCEPTING CHEMOTAXIS PROTEIN MCPB"/>
    <property type="match status" value="1"/>
</dbReference>
<dbReference type="PANTHER" id="PTHR32089:SF112">
    <property type="entry name" value="LYSOZYME-LIKE PROTEIN-RELATED"/>
    <property type="match status" value="1"/>
</dbReference>
<reference evidence="7" key="1">
    <citation type="journal article" date="2019" name="Int. J. Syst. Evol. Microbiol.">
        <title>The Global Catalogue of Microorganisms (GCM) 10K type strain sequencing project: providing services to taxonomists for standard genome sequencing and annotation.</title>
        <authorList>
            <consortium name="The Broad Institute Genomics Platform"/>
            <consortium name="The Broad Institute Genome Sequencing Center for Infectious Disease"/>
            <person name="Wu L."/>
            <person name="Ma J."/>
        </authorList>
    </citation>
    <scope>NUCLEOTIDE SEQUENCE [LARGE SCALE GENOMIC DNA]</scope>
    <source>
        <strain evidence="7">NBRC 100033</strain>
    </source>
</reference>